<keyword evidence="1" id="KW-0472">Membrane</keyword>
<dbReference type="AlphaFoldDB" id="A0A3M7MIX1"/>
<reference evidence="2 3" key="1">
    <citation type="journal article" date="2014" name="PLoS ONE">
        <title>De novo Genome Assembly of the Fungal Plant Pathogen Pyrenophora semeniperda.</title>
        <authorList>
            <person name="Soliai M.M."/>
            <person name="Meyer S.E."/>
            <person name="Udall J.A."/>
            <person name="Elzinga D.E."/>
            <person name="Hermansen R.A."/>
            <person name="Bodily P.M."/>
            <person name="Hart A.A."/>
            <person name="Coleman C.E."/>
        </authorList>
    </citation>
    <scope>NUCLEOTIDE SEQUENCE [LARGE SCALE GENOMIC DNA]</scope>
    <source>
        <strain evidence="2 3">CCB06</strain>
        <tissue evidence="2">Mycelium</tissue>
    </source>
</reference>
<accession>A0A3M7MIX1</accession>
<evidence type="ECO:0000313" key="2">
    <source>
        <dbReference type="EMBL" id="RMZ74486.1"/>
    </source>
</evidence>
<feature type="transmembrane region" description="Helical" evidence="1">
    <location>
        <begin position="37"/>
        <end position="54"/>
    </location>
</feature>
<dbReference type="OrthoDB" id="3788624at2759"/>
<dbReference type="EMBL" id="KE747844">
    <property type="protein sequence ID" value="RMZ74486.1"/>
    <property type="molecule type" value="Genomic_DNA"/>
</dbReference>
<gene>
    <name evidence="2" type="ORF">GMOD_00003533</name>
</gene>
<protein>
    <submittedName>
        <fullName evidence="2">Uncharacterized protein</fullName>
    </submittedName>
</protein>
<evidence type="ECO:0000256" key="1">
    <source>
        <dbReference type="SAM" id="Phobius"/>
    </source>
</evidence>
<evidence type="ECO:0000313" key="3">
    <source>
        <dbReference type="Proteomes" id="UP000265663"/>
    </source>
</evidence>
<name>A0A3M7MIX1_9PLEO</name>
<proteinExistence type="predicted"/>
<organism evidence="2 3">
    <name type="scientific">Pyrenophora seminiperda CCB06</name>
    <dbReference type="NCBI Taxonomy" id="1302712"/>
    <lineage>
        <taxon>Eukaryota</taxon>
        <taxon>Fungi</taxon>
        <taxon>Dikarya</taxon>
        <taxon>Ascomycota</taxon>
        <taxon>Pezizomycotina</taxon>
        <taxon>Dothideomycetes</taxon>
        <taxon>Pleosporomycetidae</taxon>
        <taxon>Pleosporales</taxon>
        <taxon>Pleosporineae</taxon>
        <taxon>Pleosporaceae</taxon>
        <taxon>Pyrenophora</taxon>
    </lineage>
</organism>
<keyword evidence="1" id="KW-0812">Transmembrane</keyword>
<sequence length="380" mass="42597">MVLAPNRGAFTFVSQYNTYDCYLATLIYKKLARALNLLYFLTTILLLFGTLLHIHQYQHTQHPVDQTVLYCKMSNPNNTSARSGLKIKLRCIQSALHGSPPPADANNLKRKAGECVTHPEDDTDSEIDIMPRKSRAKEISKAASPTPIIQAIAPAMKRNQRMLDPTKPCHAALIAKATKAGAEYYDSDADELPGDDKDTTKRKLFCNVAWGAYTTDYSNDDEFKQSPSSRSSFLGDHTVRDQKHKLVVKLIDKAGKKRIFANPPPRDWSAQEAISALNKRTVQQIRRNTSVRFREAVQAYVAEERRWILANLTSGKPTKGWKTFVEEFNEAFEGKTLVGTAGARPSRTLSSLTKEVERFGADFYGKGLVPVAAKKDRMKK</sequence>
<dbReference type="Proteomes" id="UP000265663">
    <property type="component" value="Unassembled WGS sequence"/>
</dbReference>
<keyword evidence="1" id="KW-1133">Transmembrane helix</keyword>
<keyword evidence="3" id="KW-1185">Reference proteome</keyword>